<dbReference type="OrthoDB" id="6415307at2"/>
<sequence length="98" mass="10763">MAVITQYVVQHKGVEKLVTTDKKEADKYDKMLEVADNLSAYLAAKGIELNEALSEELGILLSKNKESVMKIMKGAEIEGILEVESADVVELPAAKKKK</sequence>
<dbReference type="Proteomes" id="UP000009282">
    <property type="component" value="Chromosome"/>
</dbReference>
<dbReference type="HOGENOM" id="CLU_146554_1_0_6"/>
<accession>G4QJA5</accession>
<dbReference type="Gene3D" id="1.10.10.710">
    <property type="entry name" value="PSPTO_1197 like"/>
    <property type="match status" value="1"/>
</dbReference>
<dbReference type="InterPro" id="IPR038627">
    <property type="entry name" value="YebG-like_sf"/>
</dbReference>
<dbReference type="eggNOG" id="COG3141">
    <property type="taxonomic scope" value="Bacteria"/>
</dbReference>
<evidence type="ECO:0000313" key="2">
    <source>
        <dbReference type="Proteomes" id="UP000009282"/>
    </source>
</evidence>
<reference evidence="1 2" key="1">
    <citation type="journal article" date="2011" name="J. Bacteriol.">
        <title>Complete genome sequence of seawater bacterium Glaciecola nitratireducens FR1064T.</title>
        <authorList>
            <person name="Bian F."/>
            <person name="Qin Q.L."/>
            <person name="Xie B.B."/>
            <person name="Shu Y.L."/>
            <person name="Zhang X.Y."/>
            <person name="Yu Y."/>
            <person name="Chen B."/>
            <person name="Chen X.L."/>
            <person name="Zhou B.C."/>
            <person name="Zhang Y.Z."/>
        </authorList>
    </citation>
    <scope>NUCLEOTIDE SEQUENCE [LARGE SCALE GENOMIC DNA]</scope>
    <source>
        <strain evidence="2">JCM 12485 / KCTC 12276 / FR1064</strain>
    </source>
</reference>
<dbReference type="KEGG" id="gni:GNIT_0357"/>
<organism evidence="1 2">
    <name type="scientific">Glaciecola nitratireducens (strain JCM 12485 / KCTC 12276 / FR1064)</name>
    <dbReference type="NCBI Taxonomy" id="1085623"/>
    <lineage>
        <taxon>Bacteria</taxon>
        <taxon>Pseudomonadati</taxon>
        <taxon>Pseudomonadota</taxon>
        <taxon>Gammaproteobacteria</taxon>
        <taxon>Alteromonadales</taxon>
        <taxon>Alteromonadaceae</taxon>
        <taxon>Brumicola</taxon>
    </lineage>
</organism>
<proteinExistence type="predicted"/>
<name>G4QJA5_GLANF</name>
<protein>
    <submittedName>
        <fullName evidence="1">YebG family protein</fullName>
    </submittedName>
</protein>
<dbReference type="EMBL" id="CP003060">
    <property type="protein sequence ID" value="AEP28511.1"/>
    <property type="molecule type" value="Genomic_DNA"/>
</dbReference>
<gene>
    <name evidence="1" type="ordered locus">GNIT_0357</name>
</gene>
<dbReference type="InterPro" id="IPR009813">
    <property type="entry name" value="Uncharacterised_YebG"/>
</dbReference>
<keyword evidence="2" id="KW-1185">Reference proteome</keyword>
<evidence type="ECO:0000313" key="1">
    <source>
        <dbReference type="EMBL" id="AEP28511.1"/>
    </source>
</evidence>
<dbReference type="Pfam" id="PF07130">
    <property type="entry name" value="YebG"/>
    <property type="match status" value="1"/>
</dbReference>
<dbReference type="AlphaFoldDB" id="G4QJA5"/>
<dbReference type="RefSeq" id="WP_014107390.1">
    <property type="nucleotide sequence ID" value="NC_016041.1"/>
</dbReference>
<dbReference type="STRING" id="1085623.GNIT_0357"/>